<evidence type="ECO:0000256" key="9">
    <source>
        <dbReference type="ARBA" id="ARBA00047931"/>
    </source>
</evidence>
<keyword evidence="6 14" id="KW-0808">Transferase</keyword>
<dbReference type="Gene3D" id="3.40.50.1100">
    <property type="match status" value="2"/>
</dbReference>
<dbReference type="SUPFAM" id="SSF53686">
    <property type="entry name" value="Tryptophan synthase beta subunit-like PLP-dependent enzymes"/>
    <property type="match status" value="1"/>
</dbReference>
<dbReference type="NCBIfam" id="TIGR01136">
    <property type="entry name" value="cysKM"/>
    <property type="match status" value="1"/>
</dbReference>
<dbReference type="InterPro" id="IPR001926">
    <property type="entry name" value="TrpB-like_PALP"/>
</dbReference>
<dbReference type="EC" id="2.5.1.47" evidence="4"/>
<dbReference type="GO" id="GO:0004124">
    <property type="term" value="F:cysteine synthase activity"/>
    <property type="evidence" value="ECO:0007669"/>
    <property type="project" value="UniProtKB-EC"/>
</dbReference>
<evidence type="ECO:0000256" key="1">
    <source>
        <dbReference type="ARBA" id="ARBA00001933"/>
    </source>
</evidence>
<dbReference type="PANTHER" id="PTHR10314">
    <property type="entry name" value="CYSTATHIONINE BETA-SYNTHASE"/>
    <property type="match status" value="1"/>
</dbReference>
<dbReference type="GO" id="GO:0005737">
    <property type="term" value="C:cytoplasm"/>
    <property type="evidence" value="ECO:0007669"/>
    <property type="project" value="UniProtKB-ARBA"/>
</dbReference>
<dbReference type="EMBL" id="CP076135">
    <property type="protein sequence ID" value="QWG19130.1"/>
    <property type="molecule type" value="Genomic_DNA"/>
</dbReference>
<dbReference type="GO" id="GO:0006535">
    <property type="term" value="P:cysteine biosynthetic process from serine"/>
    <property type="evidence" value="ECO:0007669"/>
    <property type="project" value="InterPro"/>
</dbReference>
<evidence type="ECO:0000256" key="7">
    <source>
        <dbReference type="ARBA" id="ARBA00022898"/>
    </source>
</evidence>
<feature type="binding site" evidence="10">
    <location>
        <position position="285"/>
    </location>
    <ligand>
        <name>pyridoxal 5'-phosphate</name>
        <dbReference type="ChEBI" id="CHEBI:597326"/>
    </ligand>
</feature>
<feature type="binding site" evidence="10">
    <location>
        <position position="93"/>
    </location>
    <ligand>
        <name>pyridoxal 5'-phosphate</name>
        <dbReference type="ChEBI" id="CHEBI:597326"/>
    </ligand>
</feature>
<accession>A0A975RY73</accession>
<dbReference type="Pfam" id="PF00291">
    <property type="entry name" value="PALP"/>
    <property type="match status" value="1"/>
</dbReference>
<evidence type="ECO:0000259" key="12">
    <source>
        <dbReference type="Pfam" id="PF00291"/>
    </source>
</evidence>
<evidence type="ECO:0000313" key="13">
    <source>
        <dbReference type="EMBL" id="QWG19130.1"/>
    </source>
</evidence>
<dbReference type="AlphaFoldDB" id="A0A975RY73"/>
<dbReference type="InterPro" id="IPR036052">
    <property type="entry name" value="TrpB-like_PALP_sf"/>
</dbReference>
<gene>
    <name evidence="14" type="primary">cysK</name>
    <name evidence="13" type="ORF">KMZ68_04440</name>
    <name evidence="14" type="ORF">KMZ93_04185</name>
</gene>
<evidence type="ECO:0000256" key="2">
    <source>
        <dbReference type="ARBA" id="ARBA00004962"/>
    </source>
</evidence>
<evidence type="ECO:0000256" key="11">
    <source>
        <dbReference type="PIRSR" id="PIRSR605856-51"/>
    </source>
</evidence>
<keyword evidence="5" id="KW-0028">Amino-acid biosynthesis</keyword>
<organism evidence="14 15">
    <name type="scientific">Bradyrhizobium sediminis</name>
    <dbReference type="NCBI Taxonomy" id="2840469"/>
    <lineage>
        <taxon>Bacteria</taxon>
        <taxon>Pseudomonadati</taxon>
        <taxon>Pseudomonadota</taxon>
        <taxon>Alphaproteobacteria</taxon>
        <taxon>Hyphomicrobiales</taxon>
        <taxon>Nitrobacteraceae</taxon>
        <taxon>Bradyrhizobium</taxon>
    </lineage>
</organism>
<dbReference type="InterPro" id="IPR050214">
    <property type="entry name" value="Cys_Synth/Cystath_Beta-Synth"/>
</dbReference>
<dbReference type="CDD" id="cd01561">
    <property type="entry name" value="CBS_like"/>
    <property type="match status" value="1"/>
</dbReference>
<dbReference type="KEGG" id="bsei:KMZ68_04440"/>
<evidence type="ECO:0000256" key="8">
    <source>
        <dbReference type="ARBA" id="ARBA00023192"/>
    </source>
</evidence>
<dbReference type="InterPro" id="IPR005856">
    <property type="entry name" value="Cys_synth"/>
</dbReference>
<dbReference type="RefSeq" id="WP_215604881.1">
    <property type="nucleotide sequence ID" value="NZ_CP076135.1"/>
</dbReference>
<protein>
    <recommendedName>
        <fullName evidence="4">cysteine synthase</fullName>
        <ecNumber evidence="4">2.5.1.47</ecNumber>
    </recommendedName>
</protein>
<evidence type="ECO:0000313" key="15">
    <source>
        <dbReference type="Proteomes" id="UP000676951"/>
    </source>
</evidence>
<evidence type="ECO:0000256" key="4">
    <source>
        <dbReference type="ARBA" id="ARBA00012681"/>
    </source>
</evidence>
<evidence type="ECO:0000313" key="14">
    <source>
        <dbReference type="EMBL" id="QWG24134.1"/>
    </source>
</evidence>
<sequence length="330" mass="35027">MIEQHILPPVVLDKPGRGRVYGSILETIGNTPMVRIGRLAREAGCQAEVLAKLEFFNPLASVKDRIAVSMLEAMEADGTIGPGSVIVEPTSGNTGIGLAFACAAKGYRCILTMPDSFSIERRKLMRFLGAELVLTPRQKGIGGAIEKAKEIIAATEKAVMPWQFGHPANPEIHRRTTAEEIWRDTNGVVDAIVLGVGTGGTLTGVGEVLKARNPGIRIIAVEPENSPVLSGGTHSPHLIQGIGAGFVPDVLDISLIDEVLLVSNDEAIQTSRRLAALEGIPAGISSGAALACAMRVAKRDEMKGRTVVTLLPSFAERYLSTALFDGYAED</sequence>
<name>A0A975RY73_9BRAD</name>
<comment type="similarity">
    <text evidence="3">Belongs to the cysteine synthase/cystathionine beta-synthase family.</text>
</comment>
<keyword evidence="8" id="KW-0198">Cysteine biosynthesis</keyword>
<evidence type="ECO:0000256" key="10">
    <source>
        <dbReference type="PIRSR" id="PIRSR605856-50"/>
    </source>
</evidence>
<dbReference type="Proteomes" id="UP000680805">
    <property type="component" value="Chromosome"/>
</dbReference>
<dbReference type="NCBIfam" id="TIGR01139">
    <property type="entry name" value="cysK"/>
    <property type="match status" value="1"/>
</dbReference>
<comment type="catalytic activity">
    <reaction evidence="9">
        <text>O-acetyl-L-serine + hydrogen sulfide = L-cysteine + acetate</text>
        <dbReference type="Rhea" id="RHEA:14829"/>
        <dbReference type="ChEBI" id="CHEBI:29919"/>
        <dbReference type="ChEBI" id="CHEBI:30089"/>
        <dbReference type="ChEBI" id="CHEBI:35235"/>
        <dbReference type="ChEBI" id="CHEBI:58340"/>
        <dbReference type="EC" id="2.5.1.47"/>
    </reaction>
</comment>
<dbReference type="FunFam" id="3.40.50.1100:FF:000067">
    <property type="entry name" value="Cysteine synthase"/>
    <property type="match status" value="1"/>
</dbReference>
<comment type="cofactor">
    <cofactor evidence="1 10">
        <name>pyridoxal 5'-phosphate</name>
        <dbReference type="ChEBI" id="CHEBI:597326"/>
    </cofactor>
</comment>
<proteinExistence type="inferred from homology"/>
<evidence type="ECO:0000256" key="6">
    <source>
        <dbReference type="ARBA" id="ARBA00022679"/>
    </source>
</evidence>
<keyword evidence="15" id="KW-1185">Reference proteome</keyword>
<feature type="modified residue" description="N6-(pyridoxal phosphate)lysine" evidence="11">
    <location>
        <position position="63"/>
    </location>
</feature>
<feature type="domain" description="Tryptophan synthase beta chain-like PALP" evidence="12">
    <location>
        <begin position="25"/>
        <end position="312"/>
    </location>
</feature>
<dbReference type="Proteomes" id="UP000676951">
    <property type="component" value="Chromosome"/>
</dbReference>
<keyword evidence="7 10" id="KW-0663">Pyridoxal phosphate</keyword>
<dbReference type="InterPro" id="IPR005859">
    <property type="entry name" value="CysK"/>
</dbReference>
<reference evidence="13" key="1">
    <citation type="submission" date="2021-06" db="EMBL/GenBank/DDBJ databases">
        <title>Bradyrhizobium sp. S2-11-2 Genome sequencing.</title>
        <authorList>
            <person name="Jin L."/>
        </authorList>
    </citation>
    <scope>NUCLEOTIDE SEQUENCE</scope>
    <source>
        <strain evidence="13">S2-11-2</strain>
    </source>
</reference>
<evidence type="ECO:0000256" key="3">
    <source>
        <dbReference type="ARBA" id="ARBA00007103"/>
    </source>
</evidence>
<dbReference type="EMBL" id="CP076136">
    <property type="protein sequence ID" value="QWG24134.1"/>
    <property type="molecule type" value="Genomic_DNA"/>
</dbReference>
<feature type="binding site" evidence="10">
    <location>
        <begin position="197"/>
        <end position="201"/>
    </location>
    <ligand>
        <name>pyridoxal 5'-phosphate</name>
        <dbReference type="ChEBI" id="CHEBI:597326"/>
    </ligand>
</feature>
<reference evidence="14 15" key="2">
    <citation type="submission" date="2021-06" db="EMBL/GenBank/DDBJ databases">
        <title>Bradyrhizobium sp. S2-11-4 Genome sequencing.</title>
        <authorList>
            <person name="Jin L."/>
        </authorList>
    </citation>
    <scope>NUCLEOTIDE SEQUENCE [LARGE SCALE GENOMIC DNA]</scope>
    <source>
        <strain evidence="14 15">S2-11-4</strain>
    </source>
</reference>
<evidence type="ECO:0000256" key="5">
    <source>
        <dbReference type="ARBA" id="ARBA00022605"/>
    </source>
</evidence>
<comment type="pathway">
    <text evidence="2">Amino-acid biosynthesis; L-cysteine biosynthesis; L-cysteine from L-serine: step 2/2.</text>
</comment>